<dbReference type="SUPFAM" id="SSF53474">
    <property type="entry name" value="alpha/beta-Hydrolases"/>
    <property type="match status" value="1"/>
</dbReference>
<proteinExistence type="predicted"/>
<name>A0A383B9X1_9ZZZZ</name>
<evidence type="ECO:0008006" key="2">
    <source>
        <dbReference type="Google" id="ProtNLM"/>
    </source>
</evidence>
<protein>
    <recommendedName>
        <fullName evidence="2">Alpha/beta hydrolase fold-3 domain-containing protein</fullName>
    </recommendedName>
</protein>
<dbReference type="EMBL" id="UINC01198607">
    <property type="protein sequence ID" value="SVE16641.1"/>
    <property type="molecule type" value="Genomic_DNA"/>
</dbReference>
<sequence length="121" mass="12749">MRPYTYEGSIIINQTIRFLVYLTLLSGIAACGGGGGTDSASPPTQPPAKLLTSVDLASFDNPPPDARIKYGDDPLQFGDLRVPMGDGPYPVAIFIHGGCWQAQYDISYTSKIAAALAGNGI</sequence>
<organism evidence="1">
    <name type="scientific">marine metagenome</name>
    <dbReference type="NCBI Taxonomy" id="408172"/>
    <lineage>
        <taxon>unclassified sequences</taxon>
        <taxon>metagenomes</taxon>
        <taxon>ecological metagenomes</taxon>
    </lineage>
</organism>
<gene>
    <name evidence="1" type="ORF">METZ01_LOCUS469495</name>
</gene>
<dbReference type="Gene3D" id="3.40.50.1820">
    <property type="entry name" value="alpha/beta hydrolase"/>
    <property type="match status" value="1"/>
</dbReference>
<accession>A0A383B9X1</accession>
<dbReference type="InterPro" id="IPR029058">
    <property type="entry name" value="AB_hydrolase_fold"/>
</dbReference>
<evidence type="ECO:0000313" key="1">
    <source>
        <dbReference type="EMBL" id="SVE16641.1"/>
    </source>
</evidence>
<dbReference type="PROSITE" id="PS51257">
    <property type="entry name" value="PROKAR_LIPOPROTEIN"/>
    <property type="match status" value="1"/>
</dbReference>
<dbReference type="AlphaFoldDB" id="A0A383B9X1"/>
<reference evidence="1" key="1">
    <citation type="submission" date="2018-05" db="EMBL/GenBank/DDBJ databases">
        <authorList>
            <person name="Lanie J.A."/>
            <person name="Ng W.-L."/>
            <person name="Kazmierczak K.M."/>
            <person name="Andrzejewski T.M."/>
            <person name="Davidsen T.M."/>
            <person name="Wayne K.J."/>
            <person name="Tettelin H."/>
            <person name="Glass J.I."/>
            <person name="Rusch D."/>
            <person name="Podicherti R."/>
            <person name="Tsui H.-C.T."/>
            <person name="Winkler M.E."/>
        </authorList>
    </citation>
    <scope>NUCLEOTIDE SEQUENCE</scope>
</reference>
<feature type="non-terminal residue" evidence="1">
    <location>
        <position position="121"/>
    </location>
</feature>